<protein>
    <submittedName>
        <fullName evidence="2">Uncharacterized protein</fullName>
    </submittedName>
</protein>
<organism evidence="2 3">
    <name type="scientific">Pseudoramibacter alactolyticus ATCC 23263</name>
    <dbReference type="NCBI Taxonomy" id="887929"/>
    <lineage>
        <taxon>Bacteria</taxon>
        <taxon>Bacillati</taxon>
        <taxon>Bacillota</taxon>
        <taxon>Clostridia</taxon>
        <taxon>Eubacteriales</taxon>
        <taxon>Eubacteriaceae</taxon>
        <taxon>Pseudoramibacter</taxon>
    </lineage>
</organism>
<sequence>MNDENNNRINLFIKGGILLAVILVATMIIVSIMADYGNHPYLFFLQGLFSWILIVNPFLLILLLWVFRRHSIACRLGSNPFEEVKKAKEESRKLSQSKLISLFIGLSLFFLLATPGPMTLLDLPHLNTPAKTEVRYPRVSYESYSDDPHLEGIDHKGKNVVIRVNSFQMQRINQRANKKAPVQAYYMPRSRCLLYFEEK</sequence>
<evidence type="ECO:0000256" key="1">
    <source>
        <dbReference type="SAM" id="Phobius"/>
    </source>
</evidence>
<keyword evidence="1" id="KW-1133">Transmembrane helix</keyword>
<name>E6MJD0_9FIRM</name>
<reference evidence="2 3" key="1">
    <citation type="submission" date="2010-12" db="EMBL/GenBank/DDBJ databases">
        <authorList>
            <person name="Muzny D."/>
            <person name="Qin X."/>
            <person name="Deng J."/>
            <person name="Jiang H."/>
            <person name="Liu Y."/>
            <person name="Qu J."/>
            <person name="Song X.-Z."/>
            <person name="Zhang L."/>
            <person name="Thornton R."/>
            <person name="Coyle M."/>
            <person name="Francisco L."/>
            <person name="Jackson L."/>
            <person name="Javaid M."/>
            <person name="Korchina V."/>
            <person name="Kovar C."/>
            <person name="Mata R."/>
            <person name="Mathew T."/>
            <person name="Ngo R."/>
            <person name="Nguyen L."/>
            <person name="Nguyen N."/>
            <person name="Okwuonu G."/>
            <person name="Ongeri F."/>
            <person name="Pham C."/>
            <person name="Simmons D."/>
            <person name="Wilczek-Boney K."/>
            <person name="Hale W."/>
            <person name="Jakkamsetti A."/>
            <person name="Pham P."/>
            <person name="Ruth R."/>
            <person name="San Lucas F."/>
            <person name="Warren J."/>
            <person name="Zhang J."/>
            <person name="Zhao Z."/>
            <person name="Zhou C."/>
            <person name="Zhu D."/>
            <person name="Lee S."/>
            <person name="Bess C."/>
            <person name="Blankenburg K."/>
            <person name="Forbes L."/>
            <person name="Fu Q."/>
            <person name="Gubbala S."/>
            <person name="Hirani K."/>
            <person name="Jayaseelan J.C."/>
            <person name="Lara F."/>
            <person name="Munidasa M."/>
            <person name="Palculict T."/>
            <person name="Patil S."/>
            <person name="Pu L.-L."/>
            <person name="Saada N."/>
            <person name="Tang L."/>
            <person name="Weissenberger G."/>
            <person name="Zhu Y."/>
            <person name="Hemphill L."/>
            <person name="Shang Y."/>
            <person name="Youmans B."/>
            <person name="Ayvaz T."/>
            <person name="Ross M."/>
            <person name="Santibanez J."/>
            <person name="Aqrawi P."/>
            <person name="Gross S."/>
            <person name="Joshi V."/>
            <person name="Fowler G."/>
            <person name="Nazareth L."/>
            <person name="Reid J."/>
            <person name="Worley K."/>
            <person name="Petrosino J."/>
            <person name="Highlander S."/>
            <person name="Gibbs R."/>
        </authorList>
    </citation>
    <scope>NUCLEOTIDE SEQUENCE [LARGE SCALE GENOMIC DNA]</scope>
    <source>
        <strain evidence="2 3">ATCC 23263</strain>
    </source>
</reference>
<feature type="transmembrane region" description="Helical" evidence="1">
    <location>
        <begin position="99"/>
        <end position="121"/>
    </location>
</feature>
<evidence type="ECO:0000313" key="3">
    <source>
        <dbReference type="Proteomes" id="UP000004754"/>
    </source>
</evidence>
<accession>E6MJD0</accession>
<keyword evidence="3" id="KW-1185">Reference proteome</keyword>
<comment type="caution">
    <text evidence="2">The sequence shown here is derived from an EMBL/GenBank/DDBJ whole genome shotgun (WGS) entry which is preliminary data.</text>
</comment>
<dbReference type="HOGENOM" id="CLU_1214116_0_0_9"/>
<dbReference type="AlphaFoldDB" id="E6MJD0"/>
<dbReference type="EMBL" id="AEQN01000027">
    <property type="protein sequence ID" value="EFV00807.1"/>
    <property type="molecule type" value="Genomic_DNA"/>
</dbReference>
<feature type="transmembrane region" description="Helical" evidence="1">
    <location>
        <begin position="12"/>
        <end position="34"/>
    </location>
</feature>
<keyword evidence="1" id="KW-0472">Membrane</keyword>
<proteinExistence type="predicted"/>
<dbReference type="eggNOG" id="ENOG5033TJG">
    <property type="taxonomic scope" value="Bacteria"/>
</dbReference>
<dbReference type="OrthoDB" id="9553617at2"/>
<gene>
    <name evidence="2" type="ORF">HMP0721_2115</name>
</gene>
<dbReference type="RefSeq" id="WP_006599537.1">
    <property type="nucleotide sequence ID" value="NZ_GL622359.1"/>
</dbReference>
<keyword evidence="1" id="KW-0812">Transmembrane</keyword>
<feature type="transmembrane region" description="Helical" evidence="1">
    <location>
        <begin position="40"/>
        <end position="67"/>
    </location>
</feature>
<evidence type="ECO:0000313" key="2">
    <source>
        <dbReference type="EMBL" id="EFV00807.1"/>
    </source>
</evidence>
<dbReference type="Proteomes" id="UP000004754">
    <property type="component" value="Unassembled WGS sequence"/>
</dbReference>